<dbReference type="PANTHER" id="PTHR38683">
    <property type="entry name" value="CHORISMATE PYRUVATE-LYASE"/>
    <property type="match status" value="1"/>
</dbReference>
<dbReference type="RefSeq" id="WP_058508385.1">
    <property type="nucleotide sequence ID" value="NZ_CAAAIK010000009.1"/>
</dbReference>
<evidence type="ECO:0000256" key="1">
    <source>
        <dbReference type="ARBA" id="ARBA00022490"/>
    </source>
</evidence>
<sequence>MQTLLPPAEWATWLTHKAALTEKLRQETGDARLELIQQGMTKCNWWDRFFLGISEESVIHRDVMMFSGNQCCWFARSVIPESTFEQNNSFFNRLQKESLGQIVFNSPNVERVSLSHYSIDNHFQEFYWIKEELIRNASQLWVRYSRFIINGHFPFYLIEILLPDLSRIKK</sequence>
<evidence type="ECO:0000256" key="2">
    <source>
        <dbReference type="ARBA" id="ARBA00022688"/>
    </source>
</evidence>
<evidence type="ECO:0000256" key="3">
    <source>
        <dbReference type="ARBA" id="ARBA00023239"/>
    </source>
</evidence>
<dbReference type="PATRIC" id="fig|45073.5.peg.2432"/>
<dbReference type="AlphaFoldDB" id="A0A0W0XTB8"/>
<dbReference type="GO" id="GO:0005829">
    <property type="term" value="C:cytosol"/>
    <property type="evidence" value="ECO:0007669"/>
    <property type="project" value="TreeGrafter"/>
</dbReference>
<keyword evidence="5" id="KW-1185">Reference proteome</keyword>
<dbReference type="SUPFAM" id="SSF64288">
    <property type="entry name" value="Chorismate lyase-like"/>
    <property type="match status" value="1"/>
</dbReference>
<keyword evidence="3" id="KW-0456">Lyase</keyword>
<keyword evidence="1" id="KW-0963">Cytoplasm</keyword>
<keyword evidence="2" id="KW-0831">Ubiquinone biosynthesis</keyword>
<reference evidence="4 5" key="1">
    <citation type="submission" date="2015-11" db="EMBL/GenBank/DDBJ databases">
        <title>Genomic analysis of 38 Legionella species identifies large and diverse effector repertoires.</title>
        <authorList>
            <person name="Burstein D."/>
            <person name="Amaro F."/>
            <person name="Zusman T."/>
            <person name="Lifshitz Z."/>
            <person name="Cohen O."/>
            <person name="Gilbert J.A."/>
            <person name="Pupko T."/>
            <person name="Shuman H.A."/>
            <person name="Segal G."/>
        </authorList>
    </citation>
    <scope>NUCLEOTIDE SEQUENCE [LARGE SCALE GENOMIC DNA]</scope>
    <source>
        <strain evidence="4 5">CDC#1442-AUS-E</strain>
    </source>
</reference>
<dbReference type="STRING" id="45073.Lqui_2303"/>
<dbReference type="Gene3D" id="3.40.1410.10">
    <property type="entry name" value="Chorismate lyase-like"/>
    <property type="match status" value="1"/>
</dbReference>
<organism evidence="4 5">
    <name type="scientific">Legionella quinlivanii</name>
    <dbReference type="NCBI Taxonomy" id="45073"/>
    <lineage>
        <taxon>Bacteria</taxon>
        <taxon>Pseudomonadati</taxon>
        <taxon>Pseudomonadota</taxon>
        <taxon>Gammaproteobacteria</taxon>
        <taxon>Legionellales</taxon>
        <taxon>Legionellaceae</taxon>
        <taxon>Legionella</taxon>
    </lineage>
</organism>
<dbReference type="InterPro" id="IPR028978">
    <property type="entry name" value="Chorismate_lyase_/UTRA_dom_sf"/>
</dbReference>
<evidence type="ECO:0000313" key="5">
    <source>
        <dbReference type="Proteomes" id="UP000054618"/>
    </source>
</evidence>
<comment type="caution">
    <text evidence="4">The sequence shown here is derived from an EMBL/GenBank/DDBJ whole genome shotgun (WGS) entry which is preliminary data.</text>
</comment>
<dbReference type="PANTHER" id="PTHR38683:SF1">
    <property type="entry name" value="CHORISMATE PYRUVATE-LYASE"/>
    <property type="match status" value="1"/>
</dbReference>
<dbReference type="Proteomes" id="UP000054618">
    <property type="component" value="Unassembled WGS sequence"/>
</dbReference>
<dbReference type="GO" id="GO:0006744">
    <property type="term" value="P:ubiquinone biosynthetic process"/>
    <property type="evidence" value="ECO:0007669"/>
    <property type="project" value="UniProtKB-KW"/>
</dbReference>
<name>A0A0W0XTB8_9GAMM</name>
<accession>A0A0W0XTB8</accession>
<dbReference type="InterPro" id="IPR007440">
    <property type="entry name" value="Chorismate--pyruvate_lyase"/>
</dbReference>
<protein>
    <submittedName>
        <fullName evidence="4">4-hydroxybenzoate synthetase</fullName>
    </submittedName>
</protein>
<evidence type="ECO:0000313" key="4">
    <source>
        <dbReference type="EMBL" id="KTD48039.1"/>
    </source>
</evidence>
<dbReference type="EMBL" id="LNYS01000018">
    <property type="protein sequence ID" value="KTD48039.1"/>
    <property type="molecule type" value="Genomic_DNA"/>
</dbReference>
<dbReference type="Pfam" id="PF04345">
    <property type="entry name" value="Chor_lyase"/>
    <property type="match status" value="1"/>
</dbReference>
<proteinExistence type="predicted"/>
<gene>
    <name evidence="4" type="primary">ubiC</name>
    <name evidence="4" type="ORF">Lqui_2303</name>
</gene>
<dbReference type="GO" id="GO:0008813">
    <property type="term" value="F:chorismate lyase activity"/>
    <property type="evidence" value="ECO:0007669"/>
    <property type="project" value="InterPro"/>
</dbReference>